<evidence type="ECO:0000313" key="15">
    <source>
        <dbReference type="Proteomes" id="UP001293593"/>
    </source>
</evidence>
<dbReference type="FunFam" id="1.20.140.40:FF:000001">
    <property type="entry name" value="Pectinesterase"/>
    <property type="match status" value="1"/>
</dbReference>
<dbReference type="Gene3D" id="2.160.20.10">
    <property type="entry name" value="Single-stranded right-handed beta-helix, Pectin lyase-like"/>
    <property type="match status" value="1"/>
</dbReference>
<comment type="pathway">
    <text evidence="2 12">Glycan metabolism; pectin degradation; 2-dehydro-3-deoxy-D-gluconate from pectin: step 1/5.</text>
</comment>
<evidence type="ECO:0000256" key="1">
    <source>
        <dbReference type="ARBA" id="ARBA00004191"/>
    </source>
</evidence>
<dbReference type="Pfam" id="PF04043">
    <property type="entry name" value="PMEI"/>
    <property type="match status" value="1"/>
</dbReference>
<reference evidence="14" key="1">
    <citation type="submission" date="2023-10" db="EMBL/GenBank/DDBJ databases">
        <title>Chromosome-level genome of the transformable northern wattle, Acacia crassicarpa.</title>
        <authorList>
            <person name="Massaro I."/>
            <person name="Sinha N.R."/>
            <person name="Poethig S."/>
            <person name="Leichty A.R."/>
        </authorList>
    </citation>
    <scope>NUCLEOTIDE SEQUENCE</scope>
    <source>
        <strain evidence="14">Acra3RX</strain>
        <tissue evidence="14">Leaf</tissue>
    </source>
</reference>
<dbReference type="PANTHER" id="PTHR31707">
    <property type="entry name" value="PECTINESTERASE"/>
    <property type="match status" value="1"/>
</dbReference>
<comment type="similarity">
    <text evidence="3">In the N-terminal section; belongs to the PMEI family.</text>
</comment>
<protein>
    <recommendedName>
        <fullName evidence="5 12">Pectinesterase</fullName>
        <ecNumber evidence="5 12">3.1.1.11</ecNumber>
    </recommendedName>
</protein>
<dbReference type="GO" id="GO:0045490">
    <property type="term" value="P:pectin catabolic process"/>
    <property type="evidence" value="ECO:0007669"/>
    <property type="project" value="UniProtKB-UniRule"/>
</dbReference>
<evidence type="ECO:0000256" key="5">
    <source>
        <dbReference type="ARBA" id="ARBA00013229"/>
    </source>
</evidence>
<gene>
    <name evidence="14" type="ORF">QN277_026800</name>
</gene>
<keyword evidence="15" id="KW-1185">Reference proteome</keyword>
<keyword evidence="8 12" id="KW-0378">Hydrolase</keyword>
<dbReference type="AlphaFoldDB" id="A0AAE1MHR2"/>
<dbReference type="NCBIfam" id="TIGR01614">
    <property type="entry name" value="PME_inhib"/>
    <property type="match status" value="1"/>
</dbReference>
<evidence type="ECO:0000256" key="6">
    <source>
        <dbReference type="ARBA" id="ARBA00022512"/>
    </source>
</evidence>
<dbReference type="EC" id="3.1.1.11" evidence="5 12"/>
<dbReference type="GO" id="GO:0004857">
    <property type="term" value="F:enzyme inhibitor activity"/>
    <property type="evidence" value="ECO:0007669"/>
    <property type="project" value="InterPro"/>
</dbReference>
<comment type="subcellular location">
    <subcellularLocation>
        <location evidence="1 12">Secreted</location>
        <location evidence="1 12">Cell wall</location>
    </subcellularLocation>
</comment>
<dbReference type="InterPro" id="IPR006501">
    <property type="entry name" value="Pectinesterase_inhib_dom"/>
</dbReference>
<dbReference type="PROSITE" id="PS00800">
    <property type="entry name" value="PECTINESTERASE_1"/>
    <property type="match status" value="1"/>
</dbReference>
<dbReference type="SUPFAM" id="SSF101148">
    <property type="entry name" value="Plant invertase/pectin methylesterase inhibitor"/>
    <property type="match status" value="1"/>
</dbReference>
<evidence type="ECO:0000256" key="2">
    <source>
        <dbReference type="ARBA" id="ARBA00005184"/>
    </source>
</evidence>
<keyword evidence="6 12" id="KW-0134">Cell wall</keyword>
<dbReference type="GO" id="GO:0042545">
    <property type="term" value="P:cell wall modification"/>
    <property type="evidence" value="ECO:0007669"/>
    <property type="project" value="UniProtKB-UniRule"/>
</dbReference>
<feature type="domain" description="Pectinesterase inhibitor" evidence="13">
    <location>
        <begin position="53"/>
        <end position="206"/>
    </location>
</feature>
<dbReference type="GO" id="GO:0030599">
    <property type="term" value="F:pectinesterase activity"/>
    <property type="evidence" value="ECO:0007669"/>
    <property type="project" value="UniProtKB-UniRule"/>
</dbReference>
<dbReference type="InterPro" id="IPR012334">
    <property type="entry name" value="Pectin_lyas_fold"/>
</dbReference>
<evidence type="ECO:0000256" key="8">
    <source>
        <dbReference type="ARBA" id="ARBA00022801"/>
    </source>
</evidence>
<dbReference type="InterPro" id="IPR011050">
    <property type="entry name" value="Pectin_lyase_fold/virulence"/>
</dbReference>
<evidence type="ECO:0000256" key="7">
    <source>
        <dbReference type="ARBA" id="ARBA00022525"/>
    </source>
</evidence>
<organism evidence="14 15">
    <name type="scientific">Acacia crassicarpa</name>
    <name type="common">northern wattle</name>
    <dbReference type="NCBI Taxonomy" id="499986"/>
    <lineage>
        <taxon>Eukaryota</taxon>
        <taxon>Viridiplantae</taxon>
        <taxon>Streptophyta</taxon>
        <taxon>Embryophyta</taxon>
        <taxon>Tracheophyta</taxon>
        <taxon>Spermatophyta</taxon>
        <taxon>Magnoliopsida</taxon>
        <taxon>eudicotyledons</taxon>
        <taxon>Gunneridae</taxon>
        <taxon>Pentapetalae</taxon>
        <taxon>rosids</taxon>
        <taxon>fabids</taxon>
        <taxon>Fabales</taxon>
        <taxon>Fabaceae</taxon>
        <taxon>Caesalpinioideae</taxon>
        <taxon>mimosoid clade</taxon>
        <taxon>Acacieae</taxon>
        <taxon>Acacia</taxon>
    </lineage>
</organism>
<evidence type="ECO:0000256" key="9">
    <source>
        <dbReference type="ARBA" id="ARBA00023085"/>
    </source>
</evidence>
<keyword evidence="10 12" id="KW-0961">Cell wall biogenesis/degradation</keyword>
<evidence type="ECO:0000313" key="14">
    <source>
        <dbReference type="EMBL" id="KAK4265794.1"/>
    </source>
</evidence>
<evidence type="ECO:0000256" key="4">
    <source>
        <dbReference type="ARBA" id="ARBA00007786"/>
    </source>
</evidence>
<dbReference type="Proteomes" id="UP001293593">
    <property type="component" value="Unassembled WGS sequence"/>
</dbReference>
<proteinExistence type="inferred from homology"/>
<comment type="caution">
    <text evidence="14">The sequence shown here is derived from an EMBL/GenBank/DDBJ whole genome shotgun (WGS) entry which is preliminary data.</text>
</comment>
<evidence type="ECO:0000256" key="11">
    <source>
        <dbReference type="PROSITE-ProRule" id="PRU10040"/>
    </source>
</evidence>
<name>A0AAE1MHR2_9FABA</name>
<keyword evidence="7 12" id="KW-0964">Secreted</keyword>
<dbReference type="Gene3D" id="1.20.140.40">
    <property type="entry name" value="Invertase/pectin methylesterase inhibitor family protein"/>
    <property type="match status" value="1"/>
</dbReference>
<dbReference type="InterPro" id="IPR033131">
    <property type="entry name" value="Pectinesterase_Asp_AS"/>
</dbReference>
<comment type="function">
    <text evidence="12">Acts in the modification of cell walls via demethylesterification of cell wall pectin.</text>
</comment>
<evidence type="ECO:0000256" key="10">
    <source>
        <dbReference type="ARBA" id="ARBA00023316"/>
    </source>
</evidence>
<dbReference type="Pfam" id="PF01095">
    <property type="entry name" value="Pectinesterase"/>
    <property type="match status" value="1"/>
</dbReference>
<accession>A0AAE1MHR2</accession>
<dbReference type="EMBL" id="JAWXYG010000008">
    <property type="protein sequence ID" value="KAK4265794.1"/>
    <property type="molecule type" value="Genomic_DNA"/>
</dbReference>
<dbReference type="SMART" id="SM00856">
    <property type="entry name" value="PMEI"/>
    <property type="match status" value="1"/>
</dbReference>
<dbReference type="InterPro" id="IPR000070">
    <property type="entry name" value="Pectinesterase_cat"/>
</dbReference>
<dbReference type="InterPro" id="IPR018040">
    <property type="entry name" value="Pectinesterase_Tyr_AS"/>
</dbReference>
<dbReference type="SUPFAM" id="SSF51126">
    <property type="entry name" value="Pectin lyase-like"/>
    <property type="match status" value="1"/>
</dbReference>
<comment type="catalytic activity">
    <reaction evidence="12">
        <text>[(1-&gt;4)-alpha-D-galacturonosyl methyl ester](n) + n H2O = [(1-&gt;4)-alpha-D-galacturonosyl](n) + n methanol + n H(+)</text>
        <dbReference type="Rhea" id="RHEA:22380"/>
        <dbReference type="Rhea" id="RHEA-COMP:14570"/>
        <dbReference type="Rhea" id="RHEA-COMP:14573"/>
        <dbReference type="ChEBI" id="CHEBI:15377"/>
        <dbReference type="ChEBI" id="CHEBI:15378"/>
        <dbReference type="ChEBI" id="CHEBI:17790"/>
        <dbReference type="ChEBI" id="CHEBI:140522"/>
        <dbReference type="ChEBI" id="CHEBI:140523"/>
        <dbReference type="EC" id="3.1.1.11"/>
    </reaction>
</comment>
<feature type="active site" evidence="11">
    <location>
        <position position="431"/>
    </location>
</feature>
<dbReference type="FunFam" id="2.160.20.10:FF:000029">
    <property type="entry name" value="Pectinesterase 4"/>
    <property type="match status" value="1"/>
</dbReference>
<evidence type="ECO:0000259" key="13">
    <source>
        <dbReference type="SMART" id="SM00856"/>
    </source>
</evidence>
<dbReference type="PROSITE" id="PS00503">
    <property type="entry name" value="PECTINESTERASE_2"/>
    <property type="match status" value="1"/>
</dbReference>
<evidence type="ECO:0000256" key="12">
    <source>
        <dbReference type="RuleBase" id="RU000589"/>
    </source>
</evidence>
<sequence>MGNGDHERKKRMAVISVSGILLVAMVAAVGVGLSGAGGGAAAGDHSEKDQISSSQKNVEMLCSSAQYKETCQHSLSKANNNGTTDVKELIKIAFHAAAKEFKKLINNSTLFEELAKDNMTKQAMEICHEVLDYAIDDIRHSIDSVEQFDISKLGQYAYDVKVWLGGTISHQQTCLDGFENTTTHAAETMAKVLNTSLELSMNALDIISGLSDVADAFGFTTIFGSAVQDNGTVNTTNEQAHHGNESTSSRKLLQSLPSWVSARHHRHHLARAAAGAAHVKPDVVVAQDGTGQFTTLTEALTTVPKINKKPYVIYVKAGIYNEIVKIPKQSSYITIIGDGPTCTRFTGNLNYADGVQTYNTATFAVNAPYFTAMHVGFENSAGAMKHQAVALRVTADKAVFYNCHMDGYQDTLYAQSHRQFYRDCLISGTIDFIFGDADMVFQNCALVVRQPLGNQNSIVSASGRNVINSPSAMVFQSCRFIGDKLYLSDANKKPAYLGRPWRAYAKVVIMDSQIDGIFAPEGYLSWMGSIYHLTSVFNEYNNKGPGADTSHRVKWPGVKTITAVQAANFYPRKFYEFHNATTSEDDSWISASGIPYSTGPM</sequence>
<dbReference type="InterPro" id="IPR035513">
    <property type="entry name" value="Invertase/methylesterase_inhib"/>
</dbReference>
<dbReference type="CDD" id="cd15798">
    <property type="entry name" value="PMEI-like_3"/>
    <property type="match status" value="1"/>
</dbReference>
<keyword evidence="9 12" id="KW-0063">Aspartyl esterase</keyword>
<comment type="similarity">
    <text evidence="4">In the C-terminal section; belongs to the pectinesterase family.</text>
</comment>
<evidence type="ECO:0000256" key="3">
    <source>
        <dbReference type="ARBA" id="ARBA00006027"/>
    </source>
</evidence>